<evidence type="ECO:0000313" key="8">
    <source>
        <dbReference type="EMBL" id="CAG5114032.1"/>
    </source>
</evidence>
<dbReference type="PROSITE" id="PS00139">
    <property type="entry name" value="THIOL_PROTEASE_CYS"/>
    <property type="match status" value="1"/>
</dbReference>
<dbReference type="Gene3D" id="3.90.70.10">
    <property type="entry name" value="Cysteine proteinases"/>
    <property type="match status" value="1"/>
</dbReference>
<protein>
    <submittedName>
        <fullName evidence="8">Oidioi.mRNA.OKI2018_I69.chr2.g8114.t1.cds</fullName>
    </submittedName>
</protein>
<dbReference type="InterPro" id="IPR001300">
    <property type="entry name" value="Peptidase_C2_calpain_cat"/>
</dbReference>
<feature type="compositionally biased region" description="Polar residues" evidence="6">
    <location>
        <begin position="352"/>
        <end position="365"/>
    </location>
</feature>
<feature type="active site" evidence="5">
    <location>
        <position position="66"/>
    </location>
</feature>
<name>A0ABN7TBG5_OIKDI</name>
<dbReference type="CDD" id="cd00044">
    <property type="entry name" value="CysPc"/>
    <property type="match status" value="1"/>
</dbReference>
<proteinExistence type="inferred from homology"/>
<evidence type="ECO:0000256" key="6">
    <source>
        <dbReference type="SAM" id="MobiDB-lite"/>
    </source>
</evidence>
<accession>A0ABN7TBG5</accession>
<feature type="region of interest" description="Disordered" evidence="6">
    <location>
        <begin position="323"/>
        <end position="365"/>
    </location>
</feature>
<reference evidence="8 9" key="1">
    <citation type="submission" date="2021-04" db="EMBL/GenBank/DDBJ databases">
        <authorList>
            <person name="Bliznina A."/>
        </authorList>
    </citation>
    <scope>NUCLEOTIDE SEQUENCE [LARGE SCALE GENOMIC DNA]</scope>
</reference>
<evidence type="ECO:0000256" key="2">
    <source>
        <dbReference type="ARBA" id="ARBA00022670"/>
    </source>
</evidence>
<dbReference type="Proteomes" id="UP001158576">
    <property type="component" value="Chromosome 2"/>
</dbReference>
<evidence type="ECO:0000256" key="4">
    <source>
        <dbReference type="ARBA" id="ARBA00022807"/>
    </source>
</evidence>
<evidence type="ECO:0000313" key="9">
    <source>
        <dbReference type="Proteomes" id="UP001158576"/>
    </source>
</evidence>
<evidence type="ECO:0000259" key="7">
    <source>
        <dbReference type="PROSITE" id="PS50203"/>
    </source>
</evidence>
<dbReference type="SUPFAM" id="SSF54001">
    <property type="entry name" value="Cysteine proteinases"/>
    <property type="match status" value="1"/>
</dbReference>
<evidence type="ECO:0000256" key="5">
    <source>
        <dbReference type="PROSITE-ProRule" id="PRU00239"/>
    </source>
</evidence>
<evidence type="ECO:0000256" key="3">
    <source>
        <dbReference type="ARBA" id="ARBA00022801"/>
    </source>
</evidence>
<keyword evidence="9" id="KW-1185">Reference proteome</keyword>
<keyword evidence="4 5" id="KW-0788">Thiol protease</keyword>
<keyword evidence="2 5" id="KW-0645">Protease</keyword>
<dbReference type="PRINTS" id="PR00704">
    <property type="entry name" value="CALPAIN"/>
</dbReference>
<gene>
    <name evidence="8" type="ORF">OKIOD_LOCUS16879</name>
</gene>
<sequence>MAQVEKLRKASDSGSCFDDEDFDIEANKELTKAVKTFRLKDRSGSASFIDEGSDACDVKQGQLGDCWFLAALSSIAAKDQSGTKVAKIKEDSIKRVLQTGFNTTMLAKGAGGYHFKFFRMGEWVDVVIDDKLPDRHEGKINRAIESKNGEWWVPLVEKAYAKFHGGYNNIVGGETAVALTELSGGIAVDANNLDSTGVNLGDLLKKLQRNSLITTSNRDGAGNEKVTKGLVSGHAYSLLLVDTMTLSDGSKLDMVKIRNPQGRGEWDGAWNDDDTKWADVSDDEKKRLGVVNSNDGSFWMELEDWVDEFENLTICALPGLDVNDEDGDISEEEKNSRDVRVSGTFPPGAQNDPLSGGNNKNPDLSSQIELSVGDYGQTDTRLIWLQILIDSPVKVKRSVLVNFWATTSKSGDDPFNRPQSGTPDFKKLQKVEPVFPNKSGHQPYPYSHNGYLLDVAPGKYLITVSTKLKEPTTDPTNFIVRAMGSNLKLRPVTEAFF</sequence>
<feature type="domain" description="Calpain catalytic" evidence="7">
    <location>
        <begin position="48"/>
        <end position="318"/>
    </location>
</feature>
<dbReference type="SMART" id="SM00230">
    <property type="entry name" value="CysPc"/>
    <property type="match status" value="1"/>
</dbReference>
<dbReference type="InterPro" id="IPR022684">
    <property type="entry name" value="Calpain_cysteine_protease"/>
</dbReference>
<comment type="similarity">
    <text evidence="1">Belongs to the peptidase C2 family.</text>
</comment>
<feature type="active site" evidence="5">
    <location>
        <position position="234"/>
    </location>
</feature>
<dbReference type="EMBL" id="OU015567">
    <property type="protein sequence ID" value="CAG5114032.1"/>
    <property type="molecule type" value="Genomic_DNA"/>
</dbReference>
<dbReference type="InterPro" id="IPR038765">
    <property type="entry name" value="Papain-like_cys_pep_sf"/>
</dbReference>
<dbReference type="Pfam" id="PF00648">
    <property type="entry name" value="Peptidase_C2"/>
    <property type="match status" value="1"/>
</dbReference>
<evidence type="ECO:0000256" key="1">
    <source>
        <dbReference type="ARBA" id="ARBA00007623"/>
    </source>
</evidence>
<feature type="active site" evidence="5">
    <location>
        <position position="259"/>
    </location>
</feature>
<dbReference type="PROSITE" id="PS50203">
    <property type="entry name" value="CALPAIN_CAT"/>
    <property type="match status" value="1"/>
</dbReference>
<keyword evidence="3 5" id="KW-0378">Hydrolase</keyword>
<dbReference type="PANTHER" id="PTHR10183:SF379">
    <property type="entry name" value="CALPAIN-5"/>
    <property type="match status" value="1"/>
</dbReference>
<dbReference type="PANTHER" id="PTHR10183">
    <property type="entry name" value="CALPAIN"/>
    <property type="match status" value="1"/>
</dbReference>
<dbReference type="InterPro" id="IPR000169">
    <property type="entry name" value="Pept_cys_AS"/>
</dbReference>
<organism evidence="8 9">
    <name type="scientific">Oikopleura dioica</name>
    <name type="common">Tunicate</name>
    <dbReference type="NCBI Taxonomy" id="34765"/>
    <lineage>
        <taxon>Eukaryota</taxon>
        <taxon>Metazoa</taxon>
        <taxon>Chordata</taxon>
        <taxon>Tunicata</taxon>
        <taxon>Appendicularia</taxon>
        <taxon>Copelata</taxon>
        <taxon>Oikopleuridae</taxon>
        <taxon>Oikopleura</taxon>
    </lineage>
</organism>